<keyword evidence="3" id="KW-1185">Reference proteome</keyword>
<name>A0A0C4E174_MAGP6</name>
<proteinExistence type="predicted"/>
<accession>A0A0C4E174</accession>
<reference evidence="1" key="3">
    <citation type="submission" date="2011-03" db="EMBL/GenBank/DDBJ databases">
        <title>Annotation of Magnaporthe poae ATCC 64411.</title>
        <authorList>
            <person name="Ma L.-J."/>
            <person name="Dead R."/>
            <person name="Young S.K."/>
            <person name="Zeng Q."/>
            <person name="Gargeya S."/>
            <person name="Fitzgerald M."/>
            <person name="Haas B."/>
            <person name="Abouelleil A."/>
            <person name="Alvarado L."/>
            <person name="Arachchi H.M."/>
            <person name="Berlin A."/>
            <person name="Brown A."/>
            <person name="Chapman S.B."/>
            <person name="Chen Z."/>
            <person name="Dunbar C."/>
            <person name="Freedman E."/>
            <person name="Gearin G."/>
            <person name="Gellesch M."/>
            <person name="Goldberg J."/>
            <person name="Griggs A."/>
            <person name="Gujja S."/>
            <person name="Heiman D."/>
            <person name="Howarth C."/>
            <person name="Larson L."/>
            <person name="Lui A."/>
            <person name="MacDonald P.J.P."/>
            <person name="Mehta T."/>
            <person name="Montmayeur A."/>
            <person name="Murphy C."/>
            <person name="Neiman D."/>
            <person name="Pearson M."/>
            <person name="Priest M."/>
            <person name="Roberts A."/>
            <person name="Saif S."/>
            <person name="Shea T."/>
            <person name="Shenoy N."/>
            <person name="Sisk P."/>
            <person name="Stolte C."/>
            <person name="Sykes S."/>
            <person name="Yandava C."/>
            <person name="Wortman J."/>
            <person name="Nusbaum C."/>
            <person name="Birren B."/>
        </authorList>
    </citation>
    <scope>NUCLEOTIDE SEQUENCE</scope>
    <source>
        <strain evidence="1">ATCC 64411</strain>
    </source>
</reference>
<dbReference type="VEuPathDB" id="FungiDB:MAPG_06125"/>
<dbReference type="EMBL" id="GL876970">
    <property type="protein sequence ID" value="KLU87120.1"/>
    <property type="molecule type" value="Genomic_DNA"/>
</dbReference>
<reference evidence="3" key="2">
    <citation type="submission" date="2010-05" db="EMBL/GenBank/DDBJ databases">
        <title>The genome sequence of Magnaporthe poae strain ATCC 64411.</title>
        <authorList>
            <person name="Ma L.-J."/>
            <person name="Dead R."/>
            <person name="Young S."/>
            <person name="Zeng Q."/>
            <person name="Koehrsen M."/>
            <person name="Alvarado L."/>
            <person name="Berlin A."/>
            <person name="Chapman S.B."/>
            <person name="Chen Z."/>
            <person name="Freedman E."/>
            <person name="Gellesch M."/>
            <person name="Goldberg J."/>
            <person name="Griggs A."/>
            <person name="Gujja S."/>
            <person name="Heilman E.R."/>
            <person name="Heiman D."/>
            <person name="Hepburn T."/>
            <person name="Howarth C."/>
            <person name="Jen D."/>
            <person name="Larson L."/>
            <person name="Mehta T."/>
            <person name="Neiman D."/>
            <person name="Pearson M."/>
            <person name="Roberts A."/>
            <person name="Saif S."/>
            <person name="Shea T."/>
            <person name="Shenoy N."/>
            <person name="Sisk P."/>
            <person name="Stolte C."/>
            <person name="Sykes S."/>
            <person name="Walk T."/>
            <person name="White J."/>
            <person name="Yandava C."/>
            <person name="Haas B."/>
            <person name="Nusbaum C."/>
            <person name="Birren B."/>
        </authorList>
    </citation>
    <scope>NUCLEOTIDE SEQUENCE [LARGE SCALE GENOMIC DNA]</scope>
    <source>
        <strain evidence="3">ATCC 64411 / 73-15</strain>
    </source>
</reference>
<evidence type="ECO:0000313" key="2">
    <source>
        <dbReference type="EnsemblFungi" id="MAPG_06125T0"/>
    </source>
</evidence>
<sequence>MRAEPTGPTIFGYSKSAPTDWWVDGAVLMPPLGWETGPPSTLFPVASHQKTVERRTCTCREWDGRQSTNIAAASVDLQMEADEMIWSPATRANGRLQTWPG</sequence>
<evidence type="ECO:0000313" key="1">
    <source>
        <dbReference type="EMBL" id="KLU87120.1"/>
    </source>
</evidence>
<dbReference type="Proteomes" id="UP000011715">
    <property type="component" value="Unassembled WGS sequence"/>
</dbReference>
<dbReference type="EMBL" id="ADBL01001468">
    <property type="status" value="NOT_ANNOTATED_CDS"/>
    <property type="molecule type" value="Genomic_DNA"/>
</dbReference>
<reference evidence="1" key="1">
    <citation type="submission" date="2010-05" db="EMBL/GenBank/DDBJ databases">
        <title>The Genome Sequence of Magnaporthe poae strain ATCC 64411.</title>
        <authorList>
            <consortium name="The Broad Institute Genome Sequencing Platform"/>
            <consortium name="Broad Institute Genome Sequencing Center for Infectious Disease"/>
            <person name="Ma L.-J."/>
            <person name="Dead R."/>
            <person name="Young S."/>
            <person name="Zeng Q."/>
            <person name="Koehrsen M."/>
            <person name="Alvarado L."/>
            <person name="Berlin A."/>
            <person name="Chapman S.B."/>
            <person name="Chen Z."/>
            <person name="Freedman E."/>
            <person name="Gellesch M."/>
            <person name="Goldberg J."/>
            <person name="Griggs A."/>
            <person name="Gujja S."/>
            <person name="Heilman E.R."/>
            <person name="Heiman D."/>
            <person name="Hepburn T."/>
            <person name="Howarth C."/>
            <person name="Jen D."/>
            <person name="Larson L."/>
            <person name="Mehta T."/>
            <person name="Neiman D."/>
            <person name="Pearson M."/>
            <person name="Roberts A."/>
            <person name="Saif S."/>
            <person name="Shea T."/>
            <person name="Shenoy N."/>
            <person name="Sisk P."/>
            <person name="Stolte C."/>
            <person name="Sykes S."/>
            <person name="Walk T."/>
            <person name="White J."/>
            <person name="Yandava C."/>
            <person name="Haas B."/>
            <person name="Nusbaum C."/>
            <person name="Birren B."/>
        </authorList>
    </citation>
    <scope>NUCLEOTIDE SEQUENCE</scope>
    <source>
        <strain evidence="1">ATCC 64411</strain>
    </source>
</reference>
<reference evidence="2" key="4">
    <citation type="journal article" date="2015" name="G3 (Bethesda)">
        <title>Genome sequences of three phytopathogenic species of the Magnaporthaceae family of fungi.</title>
        <authorList>
            <person name="Okagaki L.H."/>
            <person name="Nunes C.C."/>
            <person name="Sailsbery J."/>
            <person name="Clay B."/>
            <person name="Brown D."/>
            <person name="John T."/>
            <person name="Oh Y."/>
            <person name="Young N."/>
            <person name="Fitzgerald M."/>
            <person name="Haas B.J."/>
            <person name="Zeng Q."/>
            <person name="Young S."/>
            <person name="Adiconis X."/>
            <person name="Fan L."/>
            <person name="Levin J.Z."/>
            <person name="Mitchell T.K."/>
            <person name="Okubara P.A."/>
            <person name="Farman M.L."/>
            <person name="Kohn L.M."/>
            <person name="Birren B."/>
            <person name="Ma L.-J."/>
            <person name="Dean R.A."/>
        </authorList>
    </citation>
    <scope>NUCLEOTIDE SEQUENCE</scope>
    <source>
        <strain evidence="2">ATCC 64411 / 73-15</strain>
    </source>
</reference>
<reference evidence="2" key="5">
    <citation type="submission" date="2015-06" db="UniProtKB">
        <authorList>
            <consortium name="EnsemblFungi"/>
        </authorList>
    </citation>
    <scope>IDENTIFICATION</scope>
    <source>
        <strain evidence="2">ATCC 64411</strain>
    </source>
</reference>
<dbReference type="AlphaFoldDB" id="A0A0C4E174"/>
<dbReference type="EnsemblFungi" id="MAPG_06125T0">
    <property type="protein sequence ID" value="MAPG_06125T0"/>
    <property type="gene ID" value="MAPG_06125"/>
</dbReference>
<evidence type="ECO:0000313" key="3">
    <source>
        <dbReference type="Proteomes" id="UP000011715"/>
    </source>
</evidence>
<gene>
    <name evidence="1" type="ORF">MAPG_06125</name>
</gene>
<organism evidence="2 3">
    <name type="scientific">Magnaporthiopsis poae (strain ATCC 64411 / 73-15)</name>
    <name type="common">Kentucky bluegrass fungus</name>
    <name type="synonym">Magnaporthe poae</name>
    <dbReference type="NCBI Taxonomy" id="644358"/>
    <lineage>
        <taxon>Eukaryota</taxon>
        <taxon>Fungi</taxon>
        <taxon>Dikarya</taxon>
        <taxon>Ascomycota</taxon>
        <taxon>Pezizomycotina</taxon>
        <taxon>Sordariomycetes</taxon>
        <taxon>Sordariomycetidae</taxon>
        <taxon>Magnaporthales</taxon>
        <taxon>Magnaporthaceae</taxon>
        <taxon>Magnaporthiopsis</taxon>
    </lineage>
</organism>
<protein>
    <submittedName>
        <fullName evidence="1 2">Uncharacterized protein</fullName>
    </submittedName>
</protein>